<evidence type="ECO:0000313" key="2">
    <source>
        <dbReference type="Proteomes" id="UP000887565"/>
    </source>
</evidence>
<reference evidence="3" key="1">
    <citation type="submission" date="2022-11" db="UniProtKB">
        <authorList>
            <consortium name="WormBaseParasite"/>
        </authorList>
    </citation>
    <scope>IDENTIFICATION</scope>
</reference>
<keyword evidence="2" id="KW-1185">Reference proteome</keyword>
<proteinExistence type="predicted"/>
<dbReference type="Proteomes" id="UP000887565">
    <property type="component" value="Unplaced"/>
</dbReference>
<evidence type="ECO:0000313" key="3">
    <source>
        <dbReference type="WBParaSite" id="nRc.2.0.1.t42237-RA"/>
    </source>
</evidence>
<sequence>MIPRTTVTIATLAPFVSMATMIHVTPMVITMTAITKKIATIATINNNLDPHPILAIIAAIDSKLLYRHMQLMLRPRSKMTRHFLPPHAPTCTVLSFSASAAMYPFRNCSRHSGWPHPPIHMAPYAGALQYIGADRISQIIPHWQLHSSPTSSRHNKSEDAKNPLDP</sequence>
<evidence type="ECO:0000256" key="1">
    <source>
        <dbReference type="SAM" id="MobiDB-lite"/>
    </source>
</evidence>
<organism evidence="2 3">
    <name type="scientific">Romanomermis culicivorax</name>
    <name type="common">Nematode worm</name>
    <dbReference type="NCBI Taxonomy" id="13658"/>
    <lineage>
        <taxon>Eukaryota</taxon>
        <taxon>Metazoa</taxon>
        <taxon>Ecdysozoa</taxon>
        <taxon>Nematoda</taxon>
        <taxon>Enoplea</taxon>
        <taxon>Dorylaimia</taxon>
        <taxon>Mermithida</taxon>
        <taxon>Mermithoidea</taxon>
        <taxon>Mermithidae</taxon>
        <taxon>Romanomermis</taxon>
    </lineage>
</organism>
<accession>A0A915KUT5</accession>
<dbReference type="WBParaSite" id="nRc.2.0.1.t42237-RA">
    <property type="protein sequence ID" value="nRc.2.0.1.t42237-RA"/>
    <property type="gene ID" value="nRc.2.0.1.g42237"/>
</dbReference>
<feature type="compositionally biased region" description="Basic and acidic residues" evidence="1">
    <location>
        <begin position="155"/>
        <end position="166"/>
    </location>
</feature>
<name>A0A915KUT5_ROMCU</name>
<protein>
    <submittedName>
        <fullName evidence="3">Secreted protein</fullName>
    </submittedName>
</protein>
<dbReference type="AlphaFoldDB" id="A0A915KUT5"/>
<feature type="region of interest" description="Disordered" evidence="1">
    <location>
        <begin position="145"/>
        <end position="166"/>
    </location>
</feature>